<evidence type="ECO:0000313" key="1">
    <source>
        <dbReference type="EMBL" id="OGY56263.1"/>
    </source>
</evidence>
<accession>A0A1G1YV54</accession>
<dbReference type="AlphaFoldDB" id="A0A1G1YV54"/>
<gene>
    <name evidence="1" type="ORF">A3H67_00165</name>
</gene>
<evidence type="ECO:0000313" key="2">
    <source>
        <dbReference type="Proteomes" id="UP000177408"/>
    </source>
</evidence>
<dbReference type="Proteomes" id="UP000177408">
    <property type="component" value="Unassembled WGS sequence"/>
</dbReference>
<reference evidence="1 2" key="1">
    <citation type="journal article" date="2016" name="Nat. Commun.">
        <title>Thousands of microbial genomes shed light on interconnected biogeochemical processes in an aquifer system.</title>
        <authorList>
            <person name="Anantharaman K."/>
            <person name="Brown C.T."/>
            <person name="Hug L.A."/>
            <person name="Sharon I."/>
            <person name="Castelle C.J."/>
            <person name="Probst A.J."/>
            <person name="Thomas B.C."/>
            <person name="Singh A."/>
            <person name="Wilkins M.J."/>
            <person name="Karaoz U."/>
            <person name="Brodie E.L."/>
            <person name="Williams K.H."/>
            <person name="Hubbard S.S."/>
            <person name="Banfield J.F."/>
        </authorList>
    </citation>
    <scope>NUCLEOTIDE SEQUENCE [LARGE SCALE GENOMIC DNA]</scope>
</reference>
<proteinExistence type="predicted"/>
<sequence>MGVLHTPRLAWAYFNTPIQYESNSGHLEQINQYSLIITLFPDFENLKDGQAVAAIIITNQF</sequence>
<comment type="caution">
    <text evidence="1">The sequence shown here is derived from an EMBL/GenBank/DDBJ whole genome shotgun (WGS) entry which is preliminary data.</text>
</comment>
<dbReference type="EMBL" id="MHIR01000062">
    <property type="protein sequence ID" value="OGY56263.1"/>
    <property type="molecule type" value="Genomic_DNA"/>
</dbReference>
<organism evidence="1 2">
    <name type="scientific">Candidatus Buchananbacteria bacterium RIFCSPLOWO2_02_FULL_46_11b</name>
    <dbReference type="NCBI Taxonomy" id="1797548"/>
    <lineage>
        <taxon>Bacteria</taxon>
        <taxon>Candidatus Buchananiibacteriota</taxon>
    </lineage>
</organism>
<name>A0A1G1YV54_9BACT</name>
<protein>
    <submittedName>
        <fullName evidence="1">Uncharacterized protein</fullName>
    </submittedName>
</protein>